<dbReference type="Proteomes" id="UP000216454">
    <property type="component" value="Unassembled WGS sequence"/>
</dbReference>
<dbReference type="Gene3D" id="2.70.70.10">
    <property type="entry name" value="Glucose Permease (Domain IIA)"/>
    <property type="match status" value="1"/>
</dbReference>
<evidence type="ECO:0000313" key="5">
    <source>
        <dbReference type="Proteomes" id="UP000216454"/>
    </source>
</evidence>
<dbReference type="SUPFAM" id="SSF51261">
    <property type="entry name" value="Duplicated hybrid motif"/>
    <property type="match status" value="1"/>
</dbReference>
<keyword evidence="2" id="KW-0812">Transmembrane</keyword>
<evidence type="ECO:0000256" key="1">
    <source>
        <dbReference type="SAM" id="MobiDB-lite"/>
    </source>
</evidence>
<dbReference type="Pfam" id="PF01551">
    <property type="entry name" value="Peptidase_M23"/>
    <property type="match status" value="1"/>
</dbReference>
<feature type="transmembrane region" description="Helical" evidence="2">
    <location>
        <begin position="88"/>
        <end position="106"/>
    </location>
</feature>
<keyword evidence="5" id="KW-1185">Reference proteome</keyword>
<dbReference type="InterPro" id="IPR016047">
    <property type="entry name" value="M23ase_b-sheet_dom"/>
</dbReference>
<name>A0A261ERZ5_9BIFI</name>
<dbReference type="AlphaFoldDB" id="A0A261ERZ5"/>
<dbReference type="InterPro" id="IPR011055">
    <property type="entry name" value="Dup_hybrid_motif"/>
</dbReference>
<gene>
    <name evidence="4" type="ORF">PSSU_1456</name>
</gene>
<accession>A0A261ERZ5</accession>
<dbReference type="EMBL" id="MWWQ01000014">
    <property type="protein sequence ID" value="OZG49632.1"/>
    <property type="molecule type" value="Genomic_DNA"/>
</dbReference>
<feature type="compositionally biased region" description="Basic and acidic residues" evidence="1">
    <location>
        <begin position="31"/>
        <end position="47"/>
    </location>
</feature>
<evidence type="ECO:0000259" key="3">
    <source>
        <dbReference type="Pfam" id="PF01551"/>
    </source>
</evidence>
<dbReference type="CDD" id="cd12797">
    <property type="entry name" value="M23_peptidase"/>
    <property type="match status" value="1"/>
</dbReference>
<feature type="domain" description="M23ase beta-sheet core" evidence="3">
    <location>
        <begin position="196"/>
        <end position="284"/>
    </location>
</feature>
<feature type="region of interest" description="Disordered" evidence="1">
    <location>
        <begin position="1"/>
        <end position="79"/>
    </location>
</feature>
<keyword evidence="2" id="KW-0472">Membrane</keyword>
<reference evidence="4 5" key="1">
    <citation type="journal article" date="2017" name="BMC Genomics">
        <title>Comparative genomic and phylogenomic analyses of the Bifidobacteriaceae family.</title>
        <authorList>
            <person name="Lugli G.A."/>
            <person name="Milani C."/>
            <person name="Turroni F."/>
            <person name="Duranti S."/>
            <person name="Mancabelli L."/>
            <person name="Mangifesta M."/>
            <person name="Ferrario C."/>
            <person name="Modesto M."/>
            <person name="Mattarelli P."/>
            <person name="Jiri K."/>
            <person name="van Sinderen D."/>
            <person name="Ventura M."/>
        </authorList>
    </citation>
    <scope>NUCLEOTIDE SEQUENCE [LARGE SCALE GENOMIC DNA]</scope>
    <source>
        <strain evidence="4 5">DSM 24744</strain>
    </source>
</reference>
<organism evidence="4 5">
    <name type="scientific">Pseudoscardovia suis</name>
    <dbReference type="NCBI Taxonomy" id="987063"/>
    <lineage>
        <taxon>Bacteria</taxon>
        <taxon>Bacillati</taxon>
        <taxon>Actinomycetota</taxon>
        <taxon>Actinomycetes</taxon>
        <taxon>Bifidobacteriales</taxon>
        <taxon>Bifidobacteriaceae</taxon>
        <taxon>Pseudoscardovia</taxon>
    </lineage>
</organism>
<proteinExistence type="predicted"/>
<feature type="compositionally biased region" description="Basic and acidic residues" evidence="1">
    <location>
        <begin position="67"/>
        <end position="79"/>
    </location>
</feature>
<evidence type="ECO:0000313" key="4">
    <source>
        <dbReference type="EMBL" id="OZG49632.1"/>
    </source>
</evidence>
<keyword evidence="2" id="KW-1133">Transmembrane helix</keyword>
<protein>
    <submittedName>
        <fullName evidence="4">Peptidase M23</fullName>
    </submittedName>
</protein>
<comment type="caution">
    <text evidence="4">The sequence shown here is derived from an EMBL/GenBank/DDBJ whole genome shotgun (WGS) entry which is preliminary data.</text>
</comment>
<sequence>MASMTRHRNPPTPVGDFTGPERRRCSGMRSDSAHADRVDDRHVHESLGSHAMPSAQPFVNPPRRFRLSSDDSQRCGEPSAKHDVLPRLIAAVGIVICLVAALYGGLCLQPSDGRNAAIGVVHSWDCGATGVRSVRPRGGITASATLAHSQLVADPESLPEQGAPCTSRMIWPVSTVRSPSQVTRRFDAPAQPWLPGHRGVDLPVTSGIEFVAPQDATVRFAGRVAGKDVVSLTLDSGLISTFEPARTRLSVGTRVQRGDVVGTVEGESDHCGDSCLHWGVRAARNDYRNPVSYVGMRFIGLKPDGDTG</sequence>
<evidence type="ECO:0000256" key="2">
    <source>
        <dbReference type="SAM" id="Phobius"/>
    </source>
</evidence>